<evidence type="ECO:0000313" key="1">
    <source>
        <dbReference type="EMBL" id="KRM93831.1"/>
    </source>
</evidence>
<dbReference type="SFLD" id="SFLDG01140">
    <property type="entry name" value="C2.B:_Phosphomannomutase_and_P"/>
    <property type="match status" value="1"/>
</dbReference>
<dbReference type="GO" id="GO:0016791">
    <property type="term" value="F:phosphatase activity"/>
    <property type="evidence" value="ECO:0007669"/>
    <property type="project" value="TreeGrafter"/>
</dbReference>
<dbReference type="Gene3D" id="3.40.50.1000">
    <property type="entry name" value="HAD superfamily/HAD-like"/>
    <property type="match status" value="1"/>
</dbReference>
<reference evidence="1 2" key="1">
    <citation type="journal article" date="2015" name="Genome Announc.">
        <title>Expanding the biotechnology potential of lactobacilli through comparative genomics of 213 strains and associated genera.</title>
        <authorList>
            <person name="Sun Z."/>
            <person name="Harris H.M."/>
            <person name="McCann A."/>
            <person name="Guo C."/>
            <person name="Argimon S."/>
            <person name="Zhang W."/>
            <person name="Yang X."/>
            <person name="Jeffery I.B."/>
            <person name="Cooney J.C."/>
            <person name="Kagawa T.F."/>
            <person name="Liu W."/>
            <person name="Song Y."/>
            <person name="Salvetti E."/>
            <person name="Wrobel A."/>
            <person name="Rasinkangas P."/>
            <person name="Parkhill J."/>
            <person name="Rea M.C."/>
            <person name="O'Sullivan O."/>
            <person name="Ritari J."/>
            <person name="Douillard F.P."/>
            <person name="Paul Ross R."/>
            <person name="Yang R."/>
            <person name="Briner A.E."/>
            <person name="Felis G.E."/>
            <person name="de Vos W.M."/>
            <person name="Barrangou R."/>
            <person name="Klaenhammer T.R."/>
            <person name="Caufield P.W."/>
            <person name="Cui Y."/>
            <person name="Zhang H."/>
            <person name="O'Toole P.W."/>
        </authorList>
    </citation>
    <scope>NUCLEOTIDE SEQUENCE [LARGE SCALE GENOMIC DNA]</scope>
    <source>
        <strain evidence="1 2">DSM 24302</strain>
    </source>
</reference>
<dbReference type="SUPFAM" id="SSF56784">
    <property type="entry name" value="HAD-like"/>
    <property type="match status" value="1"/>
</dbReference>
<protein>
    <submittedName>
        <fullName evidence="1">Cof-like hydrolase</fullName>
    </submittedName>
</protein>
<dbReference type="InterPro" id="IPR006379">
    <property type="entry name" value="HAD-SF_hydro_IIB"/>
</dbReference>
<organism evidence="1 2">
    <name type="scientific">Lentilactobacillus senioris DSM 24302 = JCM 17472</name>
    <dbReference type="NCBI Taxonomy" id="1423802"/>
    <lineage>
        <taxon>Bacteria</taxon>
        <taxon>Bacillati</taxon>
        <taxon>Bacillota</taxon>
        <taxon>Bacilli</taxon>
        <taxon>Lactobacillales</taxon>
        <taxon>Lactobacillaceae</taxon>
        <taxon>Lentilactobacillus</taxon>
    </lineage>
</organism>
<gene>
    <name evidence="1" type="ORF">FC56_GL000550</name>
</gene>
<dbReference type="GO" id="GO:0000287">
    <property type="term" value="F:magnesium ion binding"/>
    <property type="evidence" value="ECO:0007669"/>
    <property type="project" value="TreeGrafter"/>
</dbReference>
<dbReference type="InterPro" id="IPR000150">
    <property type="entry name" value="Cof"/>
</dbReference>
<dbReference type="PANTHER" id="PTHR10000:SF23">
    <property type="entry name" value="5-AMINO-6-(5-PHOSPHO-D-RIBITYLAMINO)URACIL PHOSPHATASE YITU"/>
    <property type="match status" value="1"/>
</dbReference>
<keyword evidence="2" id="KW-1185">Reference proteome</keyword>
<dbReference type="InterPro" id="IPR023214">
    <property type="entry name" value="HAD_sf"/>
</dbReference>
<dbReference type="AlphaFoldDB" id="A0A0R2CQI3"/>
<accession>A0A0R2CQI3</accession>
<dbReference type="NCBIfam" id="TIGR01484">
    <property type="entry name" value="HAD-SF-IIB"/>
    <property type="match status" value="1"/>
</dbReference>
<dbReference type="PANTHER" id="PTHR10000">
    <property type="entry name" value="PHOSPHOSERINE PHOSPHATASE"/>
    <property type="match status" value="1"/>
</dbReference>
<dbReference type="EMBL" id="AYZR01000008">
    <property type="protein sequence ID" value="KRM93831.1"/>
    <property type="molecule type" value="Genomic_DNA"/>
</dbReference>
<dbReference type="SFLD" id="SFLDS00003">
    <property type="entry name" value="Haloacid_Dehalogenase"/>
    <property type="match status" value="1"/>
</dbReference>
<dbReference type="PATRIC" id="fig|1423802.4.peg.560"/>
<keyword evidence="1" id="KW-0378">Hydrolase</keyword>
<dbReference type="STRING" id="1423802.FC56_GL000550"/>
<dbReference type="GO" id="GO:0005829">
    <property type="term" value="C:cytosol"/>
    <property type="evidence" value="ECO:0007669"/>
    <property type="project" value="TreeGrafter"/>
</dbReference>
<evidence type="ECO:0000313" key="2">
    <source>
        <dbReference type="Proteomes" id="UP000051256"/>
    </source>
</evidence>
<dbReference type="Proteomes" id="UP000051256">
    <property type="component" value="Unassembled WGS sequence"/>
</dbReference>
<dbReference type="CDD" id="cd07516">
    <property type="entry name" value="HAD_Pase"/>
    <property type="match status" value="1"/>
</dbReference>
<dbReference type="Pfam" id="PF08282">
    <property type="entry name" value="Hydrolase_3"/>
    <property type="match status" value="1"/>
</dbReference>
<dbReference type="Gene3D" id="3.30.1240.10">
    <property type="match status" value="1"/>
</dbReference>
<dbReference type="InterPro" id="IPR036412">
    <property type="entry name" value="HAD-like_sf"/>
</dbReference>
<sequence>MIIINKKLIALDLDGTTLNNNSQLSELTIKTLKTAVAAGHVVSIVTGRPNRISEQFYDQLGLKSPMINFNGNLGILPHEQWPLEYEYNVDKDIVAELLSKNNELGIKLIAIEGRDLFMANRGATIDMGFFPTILKAGQQLTHQNLQDHHNPISITVAVEPEAMVTMTSYVETHFGDQVSISPWGGKYSIVEIAAKGIQKATGVKILSDYYGISQADIIAIGDEHNDTTMIDYAGLGVAMKNAIPSIKNAANMITKYTNEEDGVAKFLNHQLDLQLAE</sequence>
<dbReference type="RefSeq" id="WP_056978327.1">
    <property type="nucleotide sequence ID" value="NZ_AYZR01000008.1"/>
</dbReference>
<name>A0A0R2CQI3_9LACO</name>
<dbReference type="NCBIfam" id="TIGR00099">
    <property type="entry name" value="Cof-subfamily"/>
    <property type="match status" value="1"/>
</dbReference>
<comment type="caution">
    <text evidence="1">The sequence shown here is derived from an EMBL/GenBank/DDBJ whole genome shotgun (WGS) entry which is preliminary data.</text>
</comment>
<proteinExistence type="predicted"/>